<feature type="transmembrane region" description="Helical" evidence="1">
    <location>
        <begin position="25"/>
        <end position="47"/>
    </location>
</feature>
<keyword evidence="1" id="KW-1133">Transmembrane helix</keyword>
<evidence type="ECO:0000313" key="3">
    <source>
        <dbReference type="Proteomes" id="UP000789752"/>
    </source>
</evidence>
<evidence type="ECO:0000256" key="1">
    <source>
        <dbReference type="SAM" id="Phobius"/>
    </source>
</evidence>
<reference evidence="2 3" key="1">
    <citation type="submission" date="2021-04" db="EMBL/GenBank/DDBJ databases">
        <authorList>
            <person name="Vanwijnsberghe S."/>
        </authorList>
    </citation>
    <scope>NUCLEOTIDE SEQUENCE [LARGE SCALE GENOMIC DNA]</scope>
    <source>
        <strain evidence="2 3">LMG 32171</strain>
    </source>
</reference>
<proteinExistence type="predicted"/>
<dbReference type="Proteomes" id="UP000789752">
    <property type="component" value="Unassembled WGS sequence"/>
</dbReference>
<evidence type="ECO:0000313" key="2">
    <source>
        <dbReference type="EMBL" id="CAG4893503.1"/>
    </source>
</evidence>
<organism evidence="2 3">
    <name type="scientific">Paraburkholderia gardini</name>
    <dbReference type="NCBI Taxonomy" id="2823469"/>
    <lineage>
        <taxon>Bacteria</taxon>
        <taxon>Pseudomonadati</taxon>
        <taxon>Pseudomonadota</taxon>
        <taxon>Betaproteobacteria</taxon>
        <taxon>Burkholderiales</taxon>
        <taxon>Burkholderiaceae</taxon>
        <taxon>Paraburkholderia</taxon>
    </lineage>
</organism>
<gene>
    <name evidence="2" type="ORF">R54767_01573</name>
</gene>
<comment type="caution">
    <text evidence="2">The sequence shown here is derived from an EMBL/GenBank/DDBJ whole genome shotgun (WGS) entry which is preliminary data.</text>
</comment>
<protein>
    <submittedName>
        <fullName evidence="2">Uncharacterized protein</fullName>
    </submittedName>
</protein>
<feature type="transmembrane region" description="Helical" evidence="1">
    <location>
        <begin position="53"/>
        <end position="73"/>
    </location>
</feature>
<keyword evidence="3" id="KW-1185">Reference proteome</keyword>
<keyword evidence="1" id="KW-0472">Membrane</keyword>
<name>A0ABM8U191_9BURK</name>
<sequence length="82" mass="8754">MLLAAVVCYVHYEIPRFTLGFARRATAHGVLLTVGLAFGATCAWLPARPLPSWLAFAAGFGLVHLPAGAILLVKRMRGSTMS</sequence>
<keyword evidence="1" id="KW-0812">Transmembrane</keyword>
<accession>A0ABM8U191</accession>
<dbReference type="EMBL" id="CAJQYY010000007">
    <property type="protein sequence ID" value="CAG4893503.1"/>
    <property type="molecule type" value="Genomic_DNA"/>
</dbReference>